<dbReference type="Proteomes" id="UP000440096">
    <property type="component" value="Unassembled WGS sequence"/>
</dbReference>
<evidence type="ECO:0000313" key="1">
    <source>
        <dbReference type="EMBL" id="MTD56582.1"/>
    </source>
</evidence>
<proteinExistence type="predicted"/>
<organism evidence="1 2">
    <name type="scientific">Amycolatopsis pithecellobii</name>
    <dbReference type="NCBI Taxonomy" id="664692"/>
    <lineage>
        <taxon>Bacteria</taxon>
        <taxon>Bacillati</taxon>
        <taxon>Actinomycetota</taxon>
        <taxon>Actinomycetes</taxon>
        <taxon>Pseudonocardiales</taxon>
        <taxon>Pseudonocardiaceae</taxon>
        <taxon>Amycolatopsis</taxon>
    </lineage>
</organism>
<dbReference type="EMBL" id="WMBA01000036">
    <property type="protein sequence ID" value="MTD56582.1"/>
    <property type="molecule type" value="Genomic_DNA"/>
</dbReference>
<dbReference type="AlphaFoldDB" id="A0A6N7YXC6"/>
<comment type="caution">
    <text evidence="1">The sequence shown here is derived from an EMBL/GenBank/DDBJ whole genome shotgun (WGS) entry which is preliminary data.</text>
</comment>
<gene>
    <name evidence="1" type="ORF">GKO32_21785</name>
</gene>
<name>A0A6N7YXC6_9PSEU</name>
<reference evidence="1 2" key="1">
    <citation type="submission" date="2019-11" db="EMBL/GenBank/DDBJ databases">
        <title>Draft genome of Amycolatopsis RM579.</title>
        <authorList>
            <person name="Duangmal K."/>
            <person name="Mingma R."/>
        </authorList>
    </citation>
    <scope>NUCLEOTIDE SEQUENCE [LARGE SCALE GENOMIC DNA]</scope>
    <source>
        <strain evidence="1 2">RM579</strain>
    </source>
</reference>
<sequence>MRAAGAPTLAVAAHSGNCRTAFGDELHPLIRGIASPRLGWLGLFQAADLGALAVLRAALDPTACGGDYCRWLRESISDIAENDLNHRER</sequence>
<keyword evidence="2" id="KW-1185">Reference proteome</keyword>
<accession>A0A6N7YXC6</accession>
<evidence type="ECO:0000313" key="2">
    <source>
        <dbReference type="Proteomes" id="UP000440096"/>
    </source>
</evidence>
<protein>
    <submittedName>
        <fullName evidence="1">Uncharacterized protein</fullName>
    </submittedName>
</protein>